<reference evidence="4 5" key="1">
    <citation type="submission" date="2015-04" db="EMBL/GenBank/DDBJ databases">
        <title>The draft genome sequence of Erythrobacter marinus HWDM-33.</title>
        <authorList>
            <person name="Zhuang L."/>
            <person name="Liu Y."/>
            <person name="Shao Z."/>
        </authorList>
    </citation>
    <scope>NUCLEOTIDE SEQUENCE [LARGE SCALE GENOMIC DNA]</scope>
    <source>
        <strain evidence="4 5">HWDM-33</strain>
    </source>
</reference>
<evidence type="ECO:0000313" key="5">
    <source>
        <dbReference type="Proteomes" id="UP000053455"/>
    </source>
</evidence>
<dbReference type="PANTHER" id="PTHR44757">
    <property type="entry name" value="DIGUANYLATE CYCLASE DGCP"/>
    <property type="match status" value="1"/>
</dbReference>
<dbReference type="InterPro" id="IPR029787">
    <property type="entry name" value="Nucleotide_cyclase"/>
</dbReference>
<feature type="domain" description="EAL" evidence="2">
    <location>
        <begin position="261"/>
        <end position="511"/>
    </location>
</feature>
<dbReference type="NCBIfam" id="TIGR00254">
    <property type="entry name" value="GGDEF"/>
    <property type="match status" value="1"/>
</dbReference>
<dbReference type="Proteomes" id="UP000053455">
    <property type="component" value="Unassembled WGS sequence"/>
</dbReference>
<keyword evidence="1" id="KW-1133">Transmembrane helix</keyword>
<dbReference type="OrthoDB" id="9814202at2"/>
<sequence>MPADRDILTLGIAIAAVILFVGTGGTIMPQIVRAWMGLGDAPDLLLTNAVLLNVALIIFGWRRYNELRREVEERRRAEDRARKLAERDPLTGCLNRRSGPAAIDALCAASHEKQQQIAVLMIDIDNFKQINDLNGHRAGDRVLTTIADRIGAQLPQDGVLVRIGGDEFACAIPYSSSAQDRVDALVNSIIRSVSASIEDGEARIETTISVGIVHNADDGEHTLSADRMIHRADIAMYHAKKRGRNRHYWFEPQMEDELRFRSALETGIREGLKTGEFVPYYEQQIDLETGDLVGFEMLARWHSAKYGLVSPEVFIPIAEEIDVIGVLSEGLIRQALKDASAWDPKLSLSVNISPLQLRDPWFAQKLLQMIVESGFSPHRLEVEITESCLHENIGAVRSIVSSLKNQGIRISLDDFGTGYSSLSQLRSLPFDRLKIDRSFVTEIASEDVSGELVRAIVSLGKGLSIPVTAEGIENGHVLDKLRGLGEIKGQGYLYGRPEDAETTLSRLAKLDLLVKAQIPAIVSPEPATKPLEADRKAG</sequence>
<dbReference type="STRING" id="874156.GCA_001021555_02362"/>
<feature type="transmembrane region" description="Helical" evidence="1">
    <location>
        <begin position="44"/>
        <end position="61"/>
    </location>
</feature>
<evidence type="ECO:0000259" key="2">
    <source>
        <dbReference type="PROSITE" id="PS50883"/>
    </source>
</evidence>
<dbReference type="Pfam" id="PF00990">
    <property type="entry name" value="GGDEF"/>
    <property type="match status" value="1"/>
</dbReference>
<dbReference type="InterPro" id="IPR052155">
    <property type="entry name" value="Biofilm_reg_signaling"/>
</dbReference>
<evidence type="ECO:0000313" key="4">
    <source>
        <dbReference type="EMBL" id="KLI63359.1"/>
    </source>
</evidence>
<dbReference type="SMART" id="SM00267">
    <property type="entry name" value="GGDEF"/>
    <property type="match status" value="1"/>
</dbReference>
<dbReference type="Gene3D" id="3.30.70.270">
    <property type="match status" value="1"/>
</dbReference>
<dbReference type="SUPFAM" id="SSF55073">
    <property type="entry name" value="Nucleotide cyclase"/>
    <property type="match status" value="1"/>
</dbReference>
<dbReference type="InterPro" id="IPR001633">
    <property type="entry name" value="EAL_dom"/>
</dbReference>
<organism evidence="4 5">
    <name type="scientific">Aurantiacibacter marinus</name>
    <dbReference type="NCBI Taxonomy" id="874156"/>
    <lineage>
        <taxon>Bacteria</taxon>
        <taxon>Pseudomonadati</taxon>
        <taxon>Pseudomonadota</taxon>
        <taxon>Alphaproteobacteria</taxon>
        <taxon>Sphingomonadales</taxon>
        <taxon>Erythrobacteraceae</taxon>
        <taxon>Aurantiacibacter</taxon>
    </lineage>
</organism>
<dbReference type="PROSITE" id="PS50887">
    <property type="entry name" value="GGDEF"/>
    <property type="match status" value="1"/>
</dbReference>
<feature type="domain" description="GGDEF" evidence="3">
    <location>
        <begin position="115"/>
        <end position="252"/>
    </location>
</feature>
<dbReference type="PROSITE" id="PS50883">
    <property type="entry name" value="EAL"/>
    <property type="match status" value="1"/>
</dbReference>
<dbReference type="SUPFAM" id="SSF141868">
    <property type="entry name" value="EAL domain-like"/>
    <property type="match status" value="1"/>
</dbReference>
<dbReference type="Gene3D" id="3.20.20.450">
    <property type="entry name" value="EAL domain"/>
    <property type="match status" value="1"/>
</dbReference>
<dbReference type="InterPro" id="IPR035919">
    <property type="entry name" value="EAL_sf"/>
</dbReference>
<dbReference type="Pfam" id="PF00563">
    <property type="entry name" value="EAL"/>
    <property type="match status" value="1"/>
</dbReference>
<keyword evidence="5" id="KW-1185">Reference proteome</keyword>
<dbReference type="CDD" id="cd01948">
    <property type="entry name" value="EAL"/>
    <property type="match status" value="1"/>
</dbReference>
<gene>
    <name evidence="4" type="ORF">AAV99_10385</name>
</gene>
<keyword evidence="1" id="KW-0472">Membrane</keyword>
<dbReference type="InterPro" id="IPR000160">
    <property type="entry name" value="GGDEF_dom"/>
</dbReference>
<comment type="caution">
    <text evidence="4">The sequence shown here is derived from an EMBL/GenBank/DDBJ whole genome shotgun (WGS) entry which is preliminary data.</text>
</comment>
<proteinExistence type="predicted"/>
<protein>
    <submittedName>
        <fullName evidence="4">Diguanylate cyclase</fullName>
    </submittedName>
</protein>
<dbReference type="SMART" id="SM00052">
    <property type="entry name" value="EAL"/>
    <property type="match status" value="1"/>
</dbReference>
<dbReference type="InterPro" id="IPR043128">
    <property type="entry name" value="Rev_trsase/Diguanyl_cyclase"/>
</dbReference>
<dbReference type="PANTHER" id="PTHR44757:SF2">
    <property type="entry name" value="BIOFILM ARCHITECTURE MAINTENANCE PROTEIN MBAA"/>
    <property type="match status" value="1"/>
</dbReference>
<accession>A0A0H0XM10</accession>
<evidence type="ECO:0000256" key="1">
    <source>
        <dbReference type="SAM" id="Phobius"/>
    </source>
</evidence>
<evidence type="ECO:0000259" key="3">
    <source>
        <dbReference type="PROSITE" id="PS50887"/>
    </source>
</evidence>
<keyword evidence="1" id="KW-0812">Transmembrane</keyword>
<feature type="transmembrane region" description="Helical" evidence="1">
    <location>
        <begin position="7"/>
        <end position="32"/>
    </location>
</feature>
<dbReference type="EMBL" id="LBHU01000003">
    <property type="protein sequence ID" value="KLI63359.1"/>
    <property type="molecule type" value="Genomic_DNA"/>
</dbReference>
<dbReference type="AlphaFoldDB" id="A0A0H0XM10"/>
<dbReference type="PATRIC" id="fig|874156.12.peg.2132"/>
<dbReference type="CDD" id="cd01949">
    <property type="entry name" value="GGDEF"/>
    <property type="match status" value="1"/>
</dbReference>
<name>A0A0H0XM10_9SPHN</name>